<organism evidence="3 4">
    <name type="scientific">Nocardioides daphniae</name>
    <dbReference type="NCBI Taxonomy" id="402297"/>
    <lineage>
        <taxon>Bacteria</taxon>
        <taxon>Bacillati</taxon>
        <taxon>Actinomycetota</taxon>
        <taxon>Actinomycetes</taxon>
        <taxon>Propionibacteriales</taxon>
        <taxon>Nocardioidaceae</taxon>
        <taxon>Nocardioides</taxon>
    </lineage>
</organism>
<dbReference type="RefSeq" id="WP_135831981.1">
    <property type="nucleotide sequence ID" value="NZ_CP038462.1"/>
</dbReference>
<dbReference type="SUPFAM" id="SSF55729">
    <property type="entry name" value="Acyl-CoA N-acyltransferases (Nat)"/>
    <property type="match status" value="1"/>
</dbReference>
<evidence type="ECO:0000256" key="1">
    <source>
        <dbReference type="SAM" id="MobiDB-lite"/>
    </source>
</evidence>
<dbReference type="PROSITE" id="PS51186">
    <property type="entry name" value="GNAT"/>
    <property type="match status" value="1"/>
</dbReference>
<evidence type="ECO:0000313" key="4">
    <source>
        <dbReference type="Proteomes" id="UP000297025"/>
    </source>
</evidence>
<dbReference type="AlphaFoldDB" id="A0A4P7UB62"/>
<dbReference type="Pfam" id="PF00583">
    <property type="entry name" value="Acetyltransf_1"/>
    <property type="match status" value="1"/>
</dbReference>
<dbReference type="InterPro" id="IPR016181">
    <property type="entry name" value="Acyl_CoA_acyltransferase"/>
</dbReference>
<dbReference type="Proteomes" id="UP000297025">
    <property type="component" value="Chromosome"/>
</dbReference>
<reference evidence="3 4" key="1">
    <citation type="journal article" date="2008" name="Int. J. Syst. Evol. Microbiol.">
        <title>Nocardioides daphniae sp. nov., isolated from Daphnia cucullata (Crustacea: Cladocera).</title>
        <authorList>
            <person name="Toth E.M."/>
            <person name="Keki Z."/>
            <person name="Homonnay Z.G."/>
            <person name="Borsodi A.K."/>
            <person name="Marialigeti K."/>
            <person name="Schumann P."/>
        </authorList>
    </citation>
    <scope>NUCLEOTIDE SEQUENCE [LARGE SCALE GENOMIC DNA]</scope>
    <source>
        <strain evidence="3 4">JCM 16608</strain>
    </source>
</reference>
<sequence>MSSGGGVRVLGRDDLPAFLALCADDPVVNVFADHRGRTTGLDPRWLGGEVWGRFVDGSLAAACHVAANFVPVGCTEEDVRVFARYALRRGRRASTLVGPSPLIAAFWDELDGAWGRAREERWSQPHMEYVGPARVAPDPGVRHSGLDDVDALYPACVAMYTEEVGVSPEVGGGAELYRARVVQLVARGWSFARYDEEGRVEFKAEVACASPYAAQVQGVWVRPDLRGRGLATAGMAAVAEAVRTGIAPVVSLYVNDWNAGARAVYEKVGFVETGASPPSCGEGAGSRFATRRGPPVACSHDHADVPALRTHAP</sequence>
<feature type="region of interest" description="Disordered" evidence="1">
    <location>
        <begin position="276"/>
        <end position="313"/>
    </location>
</feature>
<gene>
    <name evidence="3" type="ORF">E2C04_06340</name>
</gene>
<evidence type="ECO:0000313" key="3">
    <source>
        <dbReference type="EMBL" id="QCC76934.1"/>
    </source>
</evidence>
<protein>
    <submittedName>
        <fullName evidence="3">GNAT family N-acetyltransferase</fullName>
    </submittedName>
</protein>
<evidence type="ECO:0000259" key="2">
    <source>
        <dbReference type="PROSITE" id="PS51186"/>
    </source>
</evidence>
<dbReference type="InterPro" id="IPR000182">
    <property type="entry name" value="GNAT_dom"/>
</dbReference>
<dbReference type="KEGG" id="ndp:E2C04_06340"/>
<dbReference type="EMBL" id="CP038462">
    <property type="protein sequence ID" value="QCC76934.1"/>
    <property type="molecule type" value="Genomic_DNA"/>
</dbReference>
<name>A0A4P7UB62_9ACTN</name>
<dbReference type="InterPro" id="IPR016794">
    <property type="entry name" value="UCP21603_acetyltransf"/>
</dbReference>
<accession>A0A4P7UB62</accession>
<dbReference type="InterPro" id="IPR025289">
    <property type="entry name" value="DUF4081"/>
</dbReference>
<dbReference type="Gene3D" id="3.40.630.30">
    <property type="match status" value="1"/>
</dbReference>
<dbReference type="Pfam" id="PF13312">
    <property type="entry name" value="DUF4081"/>
    <property type="match status" value="1"/>
</dbReference>
<keyword evidence="3" id="KW-0808">Transferase</keyword>
<proteinExistence type="predicted"/>
<feature type="domain" description="N-acetyltransferase" evidence="2">
    <location>
        <begin position="139"/>
        <end position="297"/>
    </location>
</feature>
<dbReference type="PIRSF" id="PIRSF021603">
    <property type="entry name" value="UCP21603_acetyltransf"/>
    <property type="match status" value="1"/>
</dbReference>
<dbReference type="OrthoDB" id="5241264at2"/>
<dbReference type="GO" id="GO:0016747">
    <property type="term" value="F:acyltransferase activity, transferring groups other than amino-acyl groups"/>
    <property type="evidence" value="ECO:0007669"/>
    <property type="project" value="InterPro"/>
</dbReference>